<dbReference type="EMBL" id="LR797372">
    <property type="protein sequence ID" value="CAB4210829.1"/>
    <property type="molecule type" value="Genomic_DNA"/>
</dbReference>
<proteinExistence type="predicted"/>
<accession>A0A6J5P9W1</accession>
<gene>
    <name evidence="4" type="ORF">UFOVP1301_66</name>
    <name evidence="5" type="ORF">UFOVP1415_48</name>
    <name evidence="2" type="ORF">UFOVP663_51</name>
    <name evidence="3" type="ORF">UFOVP894_27</name>
</gene>
<dbReference type="EMBL" id="LR797249">
    <property type="protein sequence ID" value="CAB4196246.1"/>
    <property type="molecule type" value="Genomic_DNA"/>
</dbReference>
<evidence type="ECO:0000313" key="5">
    <source>
        <dbReference type="EMBL" id="CAB4210829.1"/>
    </source>
</evidence>
<protein>
    <submittedName>
        <fullName evidence="3">Virulence-associated E</fullName>
    </submittedName>
</protein>
<evidence type="ECO:0000313" key="3">
    <source>
        <dbReference type="EMBL" id="CAB4168679.1"/>
    </source>
</evidence>
<evidence type="ECO:0000313" key="2">
    <source>
        <dbReference type="EMBL" id="CAB4156238.1"/>
    </source>
</evidence>
<dbReference type="InterPro" id="IPR007936">
    <property type="entry name" value="VapE-like_dom"/>
</dbReference>
<feature type="domain" description="Virulence-associated protein E-like" evidence="1">
    <location>
        <begin position="316"/>
        <end position="530"/>
    </location>
</feature>
<dbReference type="EMBL" id="LR796633">
    <property type="protein sequence ID" value="CAB4156238.1"/>
    <property type="molecule type" value="Genomic_DNA"/>
</dbReference>
<dbReference type="PANTHER" id="PTHR34985">
    <property type="entry name" value="SLR0554 PROTEIN"/>
    <property type="match status" value="1"/>
</dbReference>
<dbReference type="PANTHER" id="PTHR34985:SF1">
    <property type="entry name" value="SLR0554 PROTEIN"/>
    <property type="match status" value="1"/>
</dbReference>
<organism evidence="3">
    <name type="scientific">uncultured Caudovirales phage</name>
    <dbReference type="NCBI Taxonomy" id="2100421"/>
    <lineage>
        <taxon>Viruses</taxon>
        <taxon>Duplodnaviria</taxon>
        <taxon>Heunggongvirae</taxon>
        <taxon>Uroviricota</taxon>
        <taxon>Caudoviricetes</taxon>
        <taxon>Peduoviridae</taxon>
        <taxon>Maltschvirus</taxon>
        <taxon>Maltschvirus maltsch</taxon>
    </lineage>
</organism>
<name>A0A6J5P9W1_9CAUD</name>
<sequence>MISKTTYEYQDADGSVRFKTIRTDNDDGTKTFIQAHRDSVREDWVFKAPTWSRPIYNLPEVIAAGPDAIVLVVEGEKVAIAARKYLPPGWIATTWSGGSTAVKKTDWSPIVGRRVVVWPDIDQIKKDGQTLPWALQPGTQAAASVAAITGGAMADLPDVFIEASTWVVSSGWDLADDLPDGVAPEHIQAILINGAKRATPIVPAPIPAPVATPKVNGHAISAMTSEIEYIVDGKGKPKAIYENVIRLLTHSNTFNLRYDEFALRPCYGDELLEDRHLRMICRWVQAEGITAGTSVIQEAIVAAAETRRFHPVKQYLDSLVWDGKGRIDRLLIDHAGIIDTPLHKAMSAKWLIQAVARIYQPGCQADAMLILEGDQGLNKSTFFRTLFGSRWFSDHLPDLSSKDSLLQIRGLWAIEIAELATLGRSDANRIKQFLTSRVDRYRDPYGRLAMDYPRTCVFAGTVNPGGDGYLKDPTGARRFWPMAVSTIDVTAIAEVRDQLWAEAKARYDAGEQWWLGGDMVGDATAVQSDRYETDPWDSVIEEYLVGKPSVTINSILSECLDLLKKGEWTRSDTLRISRYLSHAGWFKKKVRQGHKTVWMYSKRDMEPALSLFPEPERRELLDDPF</sequence>
<evidence type="ECO:0000313" key="4">
    <source>
        <dbReference type="EMBL" id="CAB4196246.1"/>
    </source>
</evidence>
<reference evidence="3" key="1">
    <citation type="submission" date="2020-05" db="EMBL/GenBank/DDBJ databases">
        <authorList>
            <person name="Chiriac C."/>
            <person name="Salcher M."/>
            <person name="Ghai R."/>
            <person name="Kavagutti S V."/>
        </authorList>
    </citation>
    <scope>NUCLEOTIDE SEQUENCE</scope>
</reference>
<evidence type="ECO:0000259" key="1">
    <source>
        <dbReference type="Pfam" id="PF05272"/>
    </source>
</evidence>
<dbReference type="Pfam" id="PF05272">
    <property type="entry name" value="VapE-like_dom"/>
    <property type="match status" value="1"/>
</dbReference>
<dbReference type="EMBL" id="LR796833">
    <property type="protein sequence ID" value="CAB4168679.1"/>
    <property type="molecule type" value="Genomic_DNA"/>
</dbReference>